<dbReference type="Gene3D" id="1.10.30.50">
    <property type="match status" value="1"/>
</dbReference>
<evidence type="ECO:0000313" key="1">
    <source>
        <dbReference type="EMBL" id="QQP86574.1"/>
    </source>
</evidence>
<keyword evidence="1" id="KW-0378">Hydrolase</keyword>
<dbReference type="AlphaFoldDB" id="A0A974NHH9"/>
<organism evidence="1 2">
    <name type="scientific">Entomomonas asaccharolytica</name>
    <dbReference type="NCBI Taxonomy" id="2785331"/>
    <lineage>
        <taxon>Bacteria</taxon>
        <taxon>Pseudomonadati</taxon>
        <taxon>Pseudomonadota</taxon>
        <taxon>Gammaproteobacteria</taxon>
        <taxon>Pseudomonadales</taxon>
        <taxon>Pseudomonadaceae</taxon>
        <taxon>Entomomonas</taxon>
    </lineage>
</organism>
<reference evidence="1 2" key="1">
    <citation type="submission" date="2021-01" db="EMBL/GenBank/DDBJ databases">
        <title>Entomomonas sp. F2A isolated from a house cricket (Acheta domesticus).</title>
        <authorList>
            <person name="Spergser J."/>
            <person name="Busse H.-J."/>
        </authorList>
    </citation>
    <scope>NUCLEOTIDE SEQUENCE [LARGE SCALE GENOMIC DNA]</scope>
    <source>
        <strain evidence="1 2">F2A</strain>
    </source>
</reference>
<dbReference type="KEGG" id="eaz:JHT90_04875"/>
<dbReference type="EMBL" id="CP067393">
    <property type="protein sequence ID" value="QQP86574.1"/>
    <property type="molecule type" value="Genomic_DNA"/>
</dbReference>
<name>A0A974NHH9_9GAMM</name>
<accession>A0A974NHH9</accession>
<dbReference type="RefSeq" id="WP_201094776.1">
    <property type="nucleotide sequence ID" value="NZ_CP067393.1"/>
</dbReference>
<keyword evidence="1" id="KW-0255">Endonuclease</keyword>
<gene>
    <name evidence="1" type="ORF">JHT90_04875</name>
</gene>
<keyword evidence="2" id="KW-1185">Reference proteome</keyword>
<proteinExistence type="predicted"/>
<sequence length="267" mass="31592">MKNINYYSDNSMDFHKAVLLRKKNTSNDPSYKSRIEILESQISNRFTLYDSYFIQNSLELMDISPFSINEKDDLKKLYSYKSKIIKELKIALTTTDTNRIINTCPNCTISEINSFDHYLPQEKFPEFVVNPKNLFPSCTTCNSHKNASWIENERRIFLNLYLDQLPNLQYLFIEYEIDKNVIVPHFYLNNSNNIDENLYCIIESHYYRLRLCDRFKENSNETISYMEDIIKTSLRGGLSQDKIIDIISGANELQKISFGYNYWKSIL</sequence>
<protein>
    <submittedName>
        <fullName evidence="1">HNH endonuclease</fullName>
    </submittedName>
</protein>
<evidence type="ECO:0000313" key="2">
    <source>
        <dbReference type="Proteomes" id="UP000595278"/>
    </source>
</evidence>
<keyword evidence="1" id="KW-0540">Nuclease</keyword>
<dbReference type="Proteomes" id="UP000595278">
    <property type="component" value="Chromosome"/>
</dbReference>
<dbReference type="GO" id="GO:0004519">
    <property type="term" value="F:endonuclease activity"/>
    <property type="evidence" value="ECO:0007669"/>
    <property type="project" value="UniProtKB-KW"/>
</dbReference>